<dbReference type="GO" id="GO:0009252">
    <property type="term" value="P:peptidoglycan biosynthetic process"/>
    <property type="evidence" value="ECO:0007669"/>
    <property type="project" value="UniProtKB-UniRule"/>
</dbReference>
<dbReference type="OrthoDB" id="9814591at2"/>
<comment type="function">
    <text evidence="7">Functions as a peptidoglycan terminase that cleaves nascent peptidoglycan strands endolytically to terminate their elongation.</text>
</comment>
<sequence>MRKLILALVALFLLIIIGISGTALYEAHRFLNTPPEMPGREVTVIIEPGTTFDAVSRMLAEQNLVTDANYFAMYGKWEKAAGSIQAGEFVMNTSWTPSKVLDTLLRGKPIMYKLALREGLTWWETAAVIENTGYANATEIKDLVHDPELLDKYDIPFDSAEGFLFPDTYLLTRKESQDPRFIVELLLKTFWKNAEKVWPDGKPDAETLKKVVILASVVEKETGVPEERGTIAGVFAKRLERRMPLQADPTIIYGLGTAFDGNITRRHLEDSGNPYNTYRHGGLPPGPICSPGLDALLAAANPEDHDYLYFVSKGDGSHQFSTNLRQHNNAVRKYQLKR</sequence>
<keyword evidence="6 7" id="KW-0961">Cell wall biogenesis/degradation</keyword>
<dbReference type="Proteomes" id="UP000448292">
    <property type="component" value="Unassembled WGS sequence"/>
</dbReference>
<evidence type="ECO:0000256" key="5">
    <source>
        <dbReference type="ARBA" id="ARBA00023239"/>
    </source>
</evidence>
<keyword evidence="1 7" id="KW-1003">Cell membrane</keyword>
<name>A0A7M3MEY0_9BACT</name>
<organism evidence="8 9">
    <name type="scientific">Oceanidesulfovibrio indonesiensis</name>
    <dbReference type="NCBI Taxonomy" id="54767"/>
    <lineage>
        <taxon>Bacteria</taxon>
        <taxon>Pseudomonadati</taxon>
        <taxon>Thermodesulfobacteriota</taxon>
        <taxon>Desulfovibrionia</taxon>
        <taxon>Desulfovibrionales</taxon>
        <taxon>Desulfovibrionaceae</taxon>
        <taxon>Oceanidesulfovibrio</taxon>
    </lineage>
</organism>
<reference evidence="8 9" key="1">
    <citation type="submission" date="2018-06" db="EMBL/GenBank/DDBJ databases">
        <title>Complete genome of Desulfovibrio indonesiensis P37SLT.</title>
        <authorList>
            <person name="Crispim J.S."/>
            <person name="Vidigal P.M.P."/>
            <person name="Silva L.C.F."/>
            <person name="Laguardia C.N."/>
            <person name="Araujo L.C."/>
            <person name="Dias R.S."/>
            <person name="Sousa M.P."/>
            <person name="Paula S.O."/>
            <person name="Silva C."/>
        </authorList>
    </citation>
    <scope>NUCLEOTIDE SEQUENCE [LARGE SCALE GENOMIC DNA]</scope>
    <source>
        <strain evidence="8 9">P37SLT</strain>
    </source>
</reference>
<keyword evidence="2 7" id="KW-0812">Transmembrane</keyword>
<dbReference type="EMBL" id="QMIE01000008">
    <property type="protein sequence ID" value="TVM17112.1"/>
    <property type="molecule type" value="Genomic_DNA"/>
</dbReference>
<evidence type="ECO:0000256" key="7">
    <source>
        <dbReference type="HAMAP-Rule" id="MF_02065"/>
    </source>
</evidence>
<dbReference type="GO" id="GO:0005886">
    <property type="term" value="C:plasma membrane"/>
    <property type="evidence" value="ECO:0007669"/>
    <property type="project" value="UniProtKB-UniRule"/>
</dbReference>
<dbReference type="RefSeq" id="WP_144303069.1">
    <property type="nucleotide sequence ID" value="NZ_QMIE01000008.1"/>
</dbReference>
<dbReference type="PANTHER" id="PTHR30518">
    <property type="entry name" value="ENDOLYTIC MUREIN TRANSGLYCOSYLASE"/>
    <property type="match status" value="1"/>
</dbReference>
<dbReference type="HAMAP" id="MF_02065">
    <property type="entry name" value="MltG"/>
    <property type="match status" value="1"/>
</dbReference>
<keyword evidence="9" id="KW-1185">Reference proteome</keyword>
<dbReference type="PANTHER" id="PTHR30518:SF2">
    <property type="entry name" value="ENDOLYTIC MUREIN TRANSGLYCOSYLASE"/>
    <property type="match status" value="1"/>
</dbReference>
<dbReference type="Gene3D" id="3.30.160.60">
    <property type="entry name" value="Classic Zinc Finger"/>
    <property type="match status" value="1"/>
</dbReference>
<evidence type="ECO:0000313" key="8">
    <source>
        <dbReference type="EMBL" id="TVM17112.1"/>
    </source>
</evidence>
<evidence type="ECO:0000256" key="4">
    <source>
        <dbReference type="ARBA" id="ARBA00023136"/>
    </source>
</evidence>
<dbReference type="CDD" id="cd08010">
    <property type="entry name" value="MltG_like"/>
    <property type="match status" value="1"/>
</dbReference>
<dbReference type="Gene3D" id="3.30.1490.480">
    <property type="entry name" value="Endolytic murein transglycosylase"/>
    <property type="match status" value="1"/>
</dbReference>
<feature type="site" description="Important for catalytic activity" evidence="7">
    <location>
        <position position="221"/>
    </location>
</feature>
<dbReference type="FunFam" id="3.30.160.60:FF:000242">
    <property type="entry name" value="Endolytic murein transglycosylase"/>
    <property type="match status" value="1"/>
</dbReference>
<dbReference type="EC" id="4.2.2.29" evidence="7"/>
<evidence type="ECO:0000256" key="1">
    <source>
        <dbReference type="ARBA" id="ARBA00022475"/>
    </source>
</evidence>
<protein>
    <recommendedName>
        <fullName evidence="7">Endolytic murein transglycosylase</fullName>
        <ecNumber evidence="7">4.2.2.29</ecNumber>
    </recommendedName>
    <alternativeName>
        <fullName evidence="7">Peptidoglycan lytic transglycosylase</fullName>
    </alternativeName>
    <alternativeName>
        <fullName evidence="7">Peptidoglycan polymerization terminase</fullName>
    </alternativeName>
</protein>
<keyword evidence="4 7" id="KW-0472">Membrane</keyword>
<keyword evidence="5 7" id="KW-0456">Lyase</keyword>
<dbReference type="Pfam" id="PF02618">
    <property type="entry name" value="YceG"/>
    <property type="match status" value="1"/>
</dbReference>
<dbReference type="InterPro" id="IPR003770">
    <property type="entry name" value="MLTG-like"/>
</dbReference>
<evidence type="ECO:0000256" key="6">
    <source>
        <dbReference type="ARBA" id="ARBA00023316"/>
    </source>
</evidence>
<proteinExistence type="inferred from homology"/>
<comment type="catalytic activity">
    <reaction evidence="7">
        <text>a peptidoglycan chain = a peptidoglycan chain with N-acetyl-1,6-anhydromuramyl-[peptide] at the reducing end + a peptidoglycan chain with N-acetylglucosamine at the non-reducing end.</text>
        <dbReference type="EC" id="4.2.2.29"/>
    </reaction>
</comment>
<comment type="caution">
    <text evidence="8">The sequence shown here is derived from an EMBL/GenBank/DDBJ whole genome shotgun (WGS) entry which is preliminary data.</text>
</comment>
<evidence type="ECO:0000256" key="2">
    <source>
        <dbReference type="ARBA" id="ARBA00022692"/>
    </source>
</evidence>
<dbReference type="GO" id="GO:0008932">
    <property type="term" value="F:lytic endotransglycosylase activity"/>
    <property type="evidence" value="ECO:0007669"/>
    <property type="project" value="UniProtKB-UniRule"/>
</dbReference>
<gene>
    <name evidence="7 8" type="primary">mltG</name>
    <name evidence="8" type="ORF">DPQ33_09955</name>
</gene>
<comment type="similarity">
    <text evidence="7">Belongs to the transglycosylase MltG family.</text>
</comment>
<dbReference type="GO" id="GO:0071555">
    <property type="term" value="P:cell wall organization"/>
    <property type="evidence" value="ECO:0007669"/>
    <property type="project" value="UniProtKB-KW"/>
</dbReference>
<dbReference type="NCBIfam" id="TIGR00247">
    <property type="entry name" value="endolytic transglycosylase MltG"/>
    <property type="match status" value="1"/>
</dbReference>
<evidence type="ECO:0000313" key="9">
    <source>
        <dbReference type="Proteomes" id="UP000448292"/>
    </source>
</evidence>
<dbReference type="AlphaFoldDB" id="A0A7M3MEY0"/>
<evidence type="ECO:0000256" key="3">
    <source>
        <dbReference type="ARBA" id="ARBA00022989"/>
    </source>
</evidence>
<accession>A0A7M3MEY0</accession>
<keyword evidence="3 7" id="KW-1133">Transmembrane helix</keyword>